<evidence type="ECO:0000313" key="2">
    <source>
        <dbReference type="Proteomes" id="UP000324222"/>
    </source>
</evidence>
<name>A0A5B7CH20_PORTR</name>
<reference evidence="1 2" key="1">
    <citation type="submission" date="2019-05" db="EMBL/GenBank/DDBJ databases">
        <title>Another draft genome of Portunus trituberculatus and its Hox gene families provides insights of decapod evolution.</title>
        <authorList>
            <person name="Jeong J.-H."/>
            <person name="Song I."/>
            <person name="Kim S."/>
            <person name="Choi T."/>
            <person name="Kim D."/>
            <person name="Ryu S."/>
            <person name="Kim W."/>
        </authorList>
    </citation>
    <scope>NUCLEOTIDE SEQUENCE [LARGE SCALE GENOMIC DNA]</scope>
    <source>
        <tissue evidence="1">Muscle</tissue>
    </source>
</reference>
<accession>A0A5B7CH20</accession>
<dbReference type="Proteomes" id="UP000324222">
    <property type="component" value="Unassembled WGS sequence"/>
</dbReference>
<keyword evidence="2" id="KW-1185">Reference proteome</keyword>
<dbReference type="EMBL" id="VSRR010000052">
    <property type="protein sequence ID" value="MPC08992.1"/>
    <property type="molecule type" value="Genomic_DNA"/>
</dbReference>
<gene>
    <name evidence="1" type="ORF">E2C01_001592</name>
</gene>
<dbReference type="AlphaFoldDB" id="A0A5B7CH20"/>
<protein>
    <submittedName>
        <fullName evidence="1">Uncharacterized protein</fullName>
    </submittedName>
</protein>
<sequence>MEGATRGVKPLYVEAEINTKAVRCGAALARLRRLALLASQGPLPLLCCRQGLTRSRVDSDRPLPAAGQASAVLDDECREIKAARTPPLTLARSPLGSLRHNLVKLCYGYGRWGAVRLSGLARQEGKTGRENVRIAVIKGCGVVSEGCGDTPCGRGGGGATHHCGLPGLGQLLMVVVSIPGMVMAGGRREGREALMHPGLP</sequence>
<organism evidence="1 2">
    <name type="scientific">Portunus trituberculatus</name>
    <name type="common">Swimming crab</name>
    <name type="synonym">Neptunus trituberculatus</name>
    <dbReference type="NCBI Taxonomy" id="210409"/>
    <lineage>
        <taxon>Eukaryota</taxon>
        <taxon>Metazoa</taxon>
        <taxon>Ecdysozoa</taxon>
        <taxon>Arthropoda</taxon>
        <taxon>Crustacea</taxon>
        <taxon>Multicrustacea</taxon>
        <taxon>Malacostraca</taxon>
        <taxon>Eumalacostraca</taxon>
        <taxon>Eucarida</taxon>
        <taxon>Decapoda</taxon>
        <taxon>Pleocyemata</taxon>
        <taxon>Brachyura</taxon>
        <taxon>Eubrachyura</taxon>
        <taxon>Portunoidea</taxon>
        <taxon>Portunidae</taxon>
        <taxon>Portuninae</taxon>
        <taxon>Portunus</taxon>
    </lineage>
</organism>
<proteinExistence type="predicted"/>
<evidence type="ECO:0000313" key="1">
    <source>
        <dbReference type="EMBL" id="MPC08992.1"/>
    </source>
</evidence>
<comment type="caution">
    <text evidence="1">The sequence shown here is derived from an EMBL/GenBank/DDBJ whole genome shotgun (WGS) entry which is preliminary data.</text>
</comment>